<dbReference type="Proteomes" id="UP001239111">
    <property type="component" value="Chromosome 3"/>
</dbReference>
<dbReference type="EMBL" id="CM056743">
    <property type="protein sequence ID" value="KAJ8673614.1"/>
    <property type="molecule type" value="Genomic_DNA"/>
</dbReference>
<evidence type="ECO:0000313" key="1">
    <source>
        <dbReference type="EMBL" id="KAJ8673614.1"/>
    </source>
</evidence>
<reference evidence="1" key="1">
    <citation type="submission" date="2023-04" db="EMBL/GenBank/DDBJ databases">
        <title>A chromosome-level genome assembly of the parasitoid wasp Eretmocerus hayati.</title>
        <authorList>
            <person name="Zhong Y."/>
            <person name="Liu S."/>
            <person name="Liu Y."/>
        </authorList>
    </citation>
    <scope>NUCLEOTIDE SEQUENCE</scope>
    <source>
        <strain evidence="1">ZJU_SS_LIU_2023</strain>
    </source>
</reference>
<evidence type="ECO:0000313" key="2">
    <source>
        <dbReference type="Proteomes" id="UP001239111"/>
    </source>
</evidence>
<keyword evidence="2" id="KW-1185">Reference proteome</keyword>
<organism evidence="1 2">
    <name type="scientific">Eretmocerus hayati</name>
    <dbReference type="NCBI Taxonomy" id="131215"/>
    <lineage>
        <taxon>Eukaryota</taxon>
        <taxon>Metazoa</taxon>
        <taxon>Ecdysozoa</taxon>
        <taxon>Arthropoda</taxon>
        <taxon>Hexapoda</taxon>
        <taxon>Insecta</taxon>
        <taxon>Pterygota</taxon>
        <taxon>Neoptera</taxon>
        <taxon>Endopterygota</taxon>
        <taxon>Hymenoptera</taxon>
        <taxon>Apocrita</taxon>
        <taxon>Proctotrupomorpha</taxon>
        <taxon>Chalcidoidea</taxon>
        <taxon>Aphelinidae</taxon>
        <taxon>Aphelininae</taxon>
        <taxon>Eretmocerus</taxon>
    </lineage>
</organism>
<name>A0ACC2NQT6_9HYME</name>
<gene>
    <name evidence="1" type="ORF">QAD02_004876</name>
</gene>
<sequence>MDSNPNTSNDKLLDIPSDASNLQVSGEKNDGRADSVSADADEHCSIPQLPEKNEGETVTSLRNQLEMLTNSLAVLSAEKSKMEAMFQSEKRQIRNEREEYEKLIKSLKEKSKRLQGSATTELEHLKYKFIMERHEKEKELAEYSSKIKELQKMVNHEKKLKEQLEQQLKEVKNAGPGKSHIKVLEAEVDVLRNKLKQTETASNETPAMLINLQSEISAMRKKHKHALLEEQKRAAIAEQEARALAASHESRVAGLEARLAELSEVVGGYDRLRQQDKRAIQKLKHQLETLHSNQKQSCSTNSHQLTEEIKSLYQQLVDQDKNSSHIAELLGSLNLCNQKDDISYKEKYQALLQEFEDFKENSSRIGFNNETATSNDETQLQRTRSHNKNLEEKLRMVLAELSEKEKDFQTRMDQQQKLLHEQCSKTGALLTQKDNEYSNKIAFLEQQLLKQRERSISIIQEKDQEIQRLKSSVDAFFSEKNTGLDSNISETSSSTRKLSTMSGNSDLMPGIISENNTPILHYTQELARKEVQISGLRKQNIRLEASIRELEMSFFRESERHEEVVKKLETYVKRLEASKSRENANLEYLKNVFINYLTSNDTERKRHMLNAISTVLQFTSDETEKITRHK</sequence>
<accession>A0ACC2NQT6</accession>
<comment type="caution">
    <text evidence="1">The sequence shown here is derived from an EMBL/GenBank/DDBJ whole genome shotgun (WGS) entry which is preliminary data.</text>
</comment>
<proteinExistence type="predicted"/>
<protein>
    <submittedName>
        <fullName evidence="1">Uncharacterized protein</fullName>
    </submittedName>
</protein>